<keyword evidence="5" id="KW-0287">Flowering</keyword>
<evidence type="ECO:0000313" key="8">
    <source>
        <dbReference type="EnsemblPlants" id="Kaladp0878s0024.1.v1.1"/>
    </source>
</evidence>
<dbReference type="GO" id="GO:0009908">
    <property type="term" value="P:flower development"/>
    <property type="evidence" value="ECO:0007669"/>
    <property type="project" value="UniProtKB-KW"/>
</dbReference>
<evidence type="ECO:0000256" key="1">
    <source>
        <dbReference type="ARBA" id="ARBA00005405"/>
    </source>
</evidence>
<organism evidence="8 9">
    <name type="scientific">Kalanchoe fedtschenkoi</name>
    <name type="common">Lavender scallops</name>
    <name type="synonym">South American air plant</name>
    <dbReference type="NCBI Taxonomy" id="63787"/>
    <lineage>
        <taxon>Eukaryota</taxon>
        <taxon>Viridiplantae</taxon>
        <taxon>Streptophyta</taxon>
        <taxon>Embryophyta</taxon>
        <taxon>Tracheophyta</taxon>
        <taxon>Spermatophyta</taxon>
        <taxon>Magnoliopsida</taxon>
        <taxon>eudicotyledons</taxon>
        <taxon>Gunneridae</taxon>
        <taxon>Pentapetalae</taxon>
        <taxon>Saxifragales</taxon>
        <taxon>Crassulaceae</taxon>
        <taxon>Kalanchoe</taxon>
    </lineage>
</organism>
<dbReference type="PANTHER" id="PTHR33405">
    <property type="entry name" value="PROTEIN FLX-LIKE 2"/>
    <property type="match status" value="1"/>
</dbReference>
<evidence type="ECO:0000256" key="6">
    <source>
        <dbReference type="SAM" id="Coils"/>
    </source>
</evidence>
<sequence>MAERSHRSRSDAHHLRRDQHPSSSSSISASHLARFEDTVASQQKELQTLLIDNQRLGATHVALKQELAHSRNEINQLKSVAARLKAERDDQVRELYEQSLKIDAEARAVEAMNEDLGRARVDVQKLSLKRRDLELELKGIESEVEEARLKLKQLPEVRVAVEIMRQEVQRGRAAVEFEKKTRASNHELGKLMEKNMITIGREIERLRAALANAERKAVEQNATIVAGNPDPGYAANHGNPEMRYDGSMHAHPYIMQQPTGGAVVSQYTAGPVPHGPYTEQLILHPHGPYNVQQPNAHR</sequence>
<dbReference type="InterPro" id="IPR040353">
    <property type="entry name" value="FLX/FLX-like"/>
</dbReference>
<protein>
    <recommendedName>
        <fullName evidence="10">Protein FLC EXPRESSOR</fullName>
    </recommendedName>
</protein>
<dbReference type="EnsemblPlants" id="Kaladp0878s0024.1.v1.1">
    <property type="protein sequence ID" value="Kaladp0878s0024.1.v1.1"/>
    <property type="gene ID" value="Kaladp0878s0024.v1.1"/>
</dbReference>
<proteinExistence type="inferred from homology"/>
<dbReference type="GO" id="GO:0030154">
    <property type="term" value="P:cell differentiation"/>
    <property type="evidence" value="ECO:0007669"/>
    <property type="project" value="UniProtKB-KW"/>
</dbReference>
<evidence type="ECO:0000313" key="9">
    <source>
        <dbReference type="Proteomes" id="UP000594263"/>
    </source>
</evidence>
<reference evidence="8" key="1">
    <citation type="submission" date="2021-01" db="UniProtKB">
        <authorList>
            <consortium name="EnsemblPlants"/>
        </authorList>
    </citation>
    <scope>IDENTIFICATION</scope>
</reference>
<feature type="region of interest" description="Disordered" evidence="7">
    <location>
        <begin position="1"/>
        <end position="30"/>
    </location>
</feature>
<keyword evidence="9" id="KW-1185">Reference proteome</keyword>
<name>A0A7N0VH43_KALFE</name>
<keyword evidence="4 6" id="KW-0175">Coiled coil</keyword>
<keyword evidence="3" id="KW-0221">Differentiation</keyword>
<evidence type="ECO:0000256" key="7">
    <source>
        <dbReference type="SAM" id="MobiDB-lite"/>
    </source>
</evidence>
<evidence type="ECO:0000256" key="5">
    <source>
        <dbReference type="ARBA" id="ARBA00023089"/>
    </source>
</evidence>
<feature type="coiled-coil region" evidence="6">
    <location>
        <begin position="32"/>
        <end position="150"/>
    </location>
</feature>
<dbReference type="Proteomes" id="UP000594263">
    <property type="component" value="Unplaced"/>
</dbReference>
<comment type="similarity">
    <text evidence="1">Belongs to the FLX family.</text>
</comment>
<evidence type="ECO:0008006" key="10">
    <source>
        <dbReference type="Google" id="ProtNLM"/>
    </source>
</evidence>
<evidence type="ECO:0000256" key="3">
    <source>
        <dbReference type="ARBA" id="ARBA00022782"/>
    </source>
</evidence>
<dbReference type="PANTHER" id="PTHR33405:SF17">
    <property type="entry name" value="PROTEIN FLC EXPRESSOR"/>
    <property type="match status" value="1"/>
</dbReference>
<dbReference type="EnsemblPlants" id="Kaladp0878s0024.2.v1.1">
    <property type="protein sequence ID" value="Kaladp0878s0024.2.v1.1"/>
    <property type="gene ID" value="Kaladp0878s0024.v1.1"/>
</dbReference>
<dbReference type="Gramene" id="Kaladp0878s0024.1.v1.1">
    <property type="protein sequence ID" value="Kaladp0878s0024.1.v1.1"/>
    <property type="gene ID" value="Kaladp0878s0024.v1.1"/>
</dbReference>
<keyword evidence="2" id="KW-0217">Developmental protein</keyword>
<dbReference type="Gramene" id="Kaladp0878s0024.2.v1.1">
    <property type="protein sequence ID" value="Kaladp0878s0024.2.v1.1"/>
    <property type="gene ID" value="Kaladp0878s0024.v1.1"/>
</dbReference>
<feature type="coiled-coil region" evidence="6">
    <location>
        <begin position="196"/>
        <end position="223"/>
    </location>
</feature>
<dbReference type="AlphaFoldDB" id="A0A7N0VH43"/>
<evidence type="ECO:0000256" key="2">
    <source>
        <dbReference type="ARBA" id="ARBA00022473"/>
    </source>
</evidence>
<dbReference type="OMA" id="NVPFENQ"/>
<evidence type="ECO:0000256" key="4">
    <source>
        <dbReference type="ARBA" id="ARBA00023054"/>
    </source>
</evidence>
<feature type="compositionally biased region" description="Basic and acidic residues" evidence="7">
    <location>
        <begin position="1"/>
        <end position="13"/>
    </location>
</feature>
<accession>A0A7N0VH43</accession>